<feature type="transmembrane region" description="Helical" evidence="1">
    <location>
        <begin position="6"/>
        <end position="23"/>
    </location>
</feature>
<evidence type="ECO:0000256" key="1">
    <source>
        <dbReference type="SAM" id="Phobius"/>
    </source>
</evidence>
<evidence type="ECO:0000313" key="2">
    <source>
        <dbReference type="EMBL" id="KKM19036.1"/>
    </source>
</evidence>
<organism evidence="2">
    <name type="scientific">marine sediment metagenome</name>
    <dbReference type="NCBI Taxonomy" id="412755"/>
    <lineage>
        <taxon>unclassified sequences</taxon>
        <taxon>metagenomes</taxon>
        <taxon>ecological metagenomes</taxon>
    </lineage>
</organism>
<comment type="caution">
    <text evidence="2">The sequence shown here is derived from an EMBL/GenBank/DDBJ whole genome shotgun (WGS) entry which is preliminary data.</text>
</comment>
<gene>
    <name evidence="2" type="ORF">LCGC14_1659670</name>
</gene>
<dbReference type="EMBL" id="LAZR01014082">
    <property type="protein sequence ID" value="KKM19036.1"/>
    <property type="molecule type" value="Genomic_DNA"/>
</dbReference>
<accession>A0A0F9HUH7</accession>
<reference evidence="2" key="1">
    <citation type="journal article" date="2015" name="Nature">
        <title>Complex archaea that bridge the gap between prokaryotes and eukaryotes.</title>
        <authorList>
            <person name="Spang A."/>
            <person name="Saw J.H."/>
            <person name="Jorgensen S.L."/>
            <person name="Zaremba-Niedzwiedzka K."/>
            <person name="Martijn J."/>
            <person name="Lind A.E."/>
            <person name="van Eijk R."/>
            <person name="Schleper C."/>
            <person name="Guy L."/>
            <person name="Ettema T.J."/>
        </authorList>
    </citation>
    <scope>NUCLEOTIDE SEQUENCE</scope>
</reference>
<proteinExistence type="predicted"/>
<sequence>MTFAFINYVFIILFILVIVNGFSKECTENLTCTNATIIFENGKYRSDNCDCEDCNLCTEDLCNINFNETTNDFYCNCIHKPIENCYVINGIKLIHGPIGRCCASETCLECEESTCEKIEGIFFGVGTNCINFTCPSETKKLVYYYYRYRSLLIELMPRIIILLILLVSRIFN</sequence>
<keyword evidence="1" id="KW-1133">Transmembrane helix</keyword>
<dbReference type="AlphaFoldDB" id="A0A0F9HUH7"/>
<protein>
    <submittedName>
        <fullName evidence="2">Uncharacterized protein</fullName>
    </submittedName>
</protein>
<name>A0A0F9HUH7_9ZZZZ</name>
<keyword evidence="1" id="KW-0812">Transmembrane</keyword>
<feature type="transmembrane region" description="Helical" evidence="1">
    <location>
        <begin position="151"/>
        <end position="171"/>
    </location>
</feature>
<keyword evidence="1" id="KW-0472">Membrane</keyword>